<proteinExistence type="predicted"/>
<dbReference type="InterPro" id="IPR011004">
    <property type="entry name" value="Trimer_LpxA-like_sf"/>
</dbReference>
<reference evidence="2" key="1">
    <citation type="journal article" date="2019" name="Int. J. Syst. Evol. Microbiol.">
        <title>The Global Catalogue of Microorganisms (GCM) 10K type strain sequencing project: providing services to taxonomists for standard genome sequencing and annotation.</title>
        <authorList>
            <consortium name="The Broad Institute Genomics Platform"/>
            <consortium name="The Broad Institute Genome Sequencing Center for Infectious Disease"/>
            <person name="Wu L."/>
            <person name="Ma J."/>
        </authorList>
    </citation>
    <scope>NUCLEOTIDE SEQUENCE [LARGE SCALE GENOMIC DNA]</scope>
    <source>
        <strain evidence="2">KCTC 62164</strain>
    </source>
</reference>
<keyword evidence="1" id="KW-0012">Acyltransferase</keyword>
<dbReference type="InterPro" id="IPR051159">
    <property type="entry name" value="Hexapeptide_acetyltransf"/>
</dbReference>
<dbReference type="SUPFAM" id="SSF51161">
    <property type="entry name" value="Trimeric LpxA-like enzymes"/>
    <property type="match status" value="1"/>
</dbReference>
<name>A0ABV7D592_9PROT</name>
<keyword evidence="2" id="KW-1185">Reference proteome</keyword>
<organism evidence="1 2">
    <name type="scientific">Kordiimonas pumila</name>
    <dbReference type="NCBI Taxonomy" id="2161677"/>
    <lineage>
        <taxon>Bacteria</taxon>
        <taxon>Pseudomonadati</taxon>
        <taxon>Pseudomonadota</taxon>
        <taxon>Alphaproteobacteria</taxon>
        <taxon>Kordiimonadales</taxon>
        <taxon>Kordiimonadaceae</taxon>
        <taxon>Kordiimonas</taxon>
    </lineage>
</organism>
<comment type="caution">
    <text evidence="1">The sequence shown here is derived from an EMBL/GenBank/DDBJ whole genome shotgun (WGS) entry which is preliminary data.</text>
</comment>
<dbReference type="GO" id="GO:0016746">
    <property type="term" value="F:acyltransferase activity"/>
    <property type="evidence" value="ECO:0007669"/>
    <property type="project" value="UniProtKB-KW"/>
</dbReference>
<accession>A0ABV7D592</accession>
<evidence type="ECO:0000313" key="1">
    <source>
        <dbReference type="EMBL" id="MFC3052309.1"/>
    </source>
</evidence>
<evidence type="ECO:0000313" key="2">
    <source>
        <dbReference type="Proteomes" id="UP001595444"/>
    </source>
</evidence>
<gene>
    <name evidence="1" type="ORF">ACFOKA_10375</name>
</gene>
<keyword evidence="1" id="KW-0808">Transferase</keyword>
<dbReference type="Proteomes" id="UP001595444">
    <property type="component" value="Unassembled WGS sequence"/>
</dbReference>
<dbReference type="PANTHER" id="PTHR23416">
    <property type="entry name" value="SIALIC ACID SYNTHASE-RELATED"/>
    <property type="match status" value="1"/>
</dbReference>
<dbReference type="RefSeq" id="WP_194214022.1">
    <property type="nucleotide sequence ID" value="NZ_CP061205.1"/>
</dbReference>
<protein>
    <submittedName>
        <fullName evidence="1">Acyltransferase</fullName>
    </submittedName>
</protein>
<dbReference type="Gene3D" id="2.160.10.10">
    <property type="entry name" value="Hexapeptide repeat proteins"/>
    <property type="match status" value="1"/>
</dbReference>
<dbReference type="EMBL" id="JBHRSL010000010">
    <property type="protein sequence ID" value="MFC3052309.1"/>
    <property type="molecule type" value="Genomic_DNA"/>
</dbReference>
<sequence>MEDDVYIGHFNLIWRLKKIELKSGSRISALNWITGAQHGTFRLGSNSSISVLHFFEASGNIAIGANSIIAGRSSQFFTHGITPENLNDISSIIIEDWCYIGSASRFVPGAYISNHTFVGMGAVVTKRFSERYVLIGGVPATIIKKLPRNAAYFERLYLPQSHQPPEYNGKP</sequence>